<dbReference type="InterPro" id="IPR003841">
    <property type="entry name" value="Na/Pi_transpt"/>
</dbReference>
<dbReference type="Proteomes" id="UP000321523">
    <property type="component" value="Unassembled WGS sequence"/>
</dbReference>
<dbReference type="Pfam" id="PF02690">
    <property type="entry name" value="Na_Pi_cotrans"/>
    <property type="match status" value="2"/>
</dbReference>
<dbReference type="Gene3D" id="1.20.58.220">
    <property type="entry name" value="Phosphate transport system protein phou homolog 2, domain 2"/>
    <property type="match status" value="1"/>
</dbReference>
<evidence type="ECO:0000313" key="9">
    <source>
        <dbReference type="Proteomes" id="UP000321523"/>
    </source>
</evidence>
<dbReference type="GO" id="GO:0005886">
    <property type="term" value="C:plasma membrane"/>
    <property type="evidence" value="ECO:0007669"/>
    <property type="project" value="UniProtKB-SubCell"/>
</dbReference>
<dbReference type="InterPro" id="IPR004633">
    <property type="entry name" value="NaPi_cotrn-rel/YqeW-like"/>
</dbReference>
<feature type="transmembrane region" description="Helical" evidence="6">
    <location>
        <begin position="178"/>
        <end position="202"/>
    </location>
</feature>
<dbReference type="InterPro" id="IPR038078">
    <property type="entry name" value="PhoU-like_sf"/>
</dbReference>
<feature type="transmembrane region" description="Helical" evidence="6">
    <location>
        <begin position="101"/>
        <end position="124"/>
    </location>
</feature>
<sequence length="558" mass="60088">MGAMPATHALIELLGDVALLLWGVHMVRTGILRAFGGDLRQLLGRALRNRLAACLAGLGVTVALQSSTATGMMATSFLADGVIGLMPALAVMLGANAGTALVVWALSFDITIVFPALIFVGLVIFRTGTRTRSRNLGRATIGLGLVLLSLHLLVGTIVPDTVAPEARELISAITREPLPVLVMAALITWAMHSSIAAVLVIVSLADSGLVTPLAALAMVLGANLGSAFNPLLAATSGDRNALRLPIGNLFNRIAGCVAVLPFLPETAAYLSQIEPDPGRMAAGFHLLFNVVLALLFILPLASQAKLLEKLIPDRPRSDDPASPRYLDAASLDVPRVALANASREALRMADVVEEMLKGSRELLRRDDNRLAAELRRMDYVLDRLHGSLKRFLGELSQRELSEEDAARLAHVQTVALNLEHAGDIIDKGVLTLAAKRIRRHLRLTGRQAAEAEAMHDHLLAQLRLAGAVFMGDDLRSALRLVEEKERFREFERAAAESQFAELAEGPDQAETSSLHLDVVRDLKRVDAHLAAIAHPLLERSNLLRPSRLVRLPRPGDAQ</sequence>
<reference evidence="8 9" key="1">
    <citation type="submission" date="2019-07" db="EMBL/GenBank/DDBJ databases">
        <title>Whole genome shotgun sequence of Skermanella aerolata NBRC 106429.</title>
        <authorList>
            <person name="Hosoyama A."/>
            <person name="Uohara A."/>
            <person name="Ohji S."/>
            <person name="Ichikawa N."/>
        </authorList>
    </citation>
    <scope>NUCLEOTIDE SEQUENCE [LARGE SCALE GENOMIC DNA]</scope>
    <source>
        <strain evidence="8 9">NBRC 106429</strain>
    </source>
</reference>
<feature type="transmembrane region" description="Helical" evidence="6">
    <location>
        <begin position="209"/>
        <end position="229"/>
    </location>
</feature>
<feature type="transmembrane region" description="Helical" evidence="6">
    <location>
        <begin position="47"/>
        <end position="65"/>
    </location>
</feature>
<protein>
    <submittedName>
        <fullName evidence="8">Na/Pi cotransporter</fullName>
    </submittedName>
</protein>
<evidence type="ECO:0000259" key="7">
    <source>
        <dbReference type="Pfam" id="PF01895"/>
    </source>
</evidence>
<dbReference type="NCBIfam" id="TIGR00704">
    <property type="entry name" value="NaPi_cotrn_rel"/>
    <property type="match status" value="1"/>
</dbReference>
<feature type="domain" description="PhoU" evidence="7">
    <location>
        <begin position="346"/>
        <end position="425"/>
    </location>
</feature>
<evidence type="ECO:0000256" key="2">
    <source>
        <dbReference type="ARBA" id="ARBA00022475"/>
    </source>
</evidence>
<feature type="transmembrane region" description="Helical" evidence="6">
    <location>
        <begin position="282"/>
        <end position="301"/>
    </location>
</feature>
<dbReference type="PANTHER" id="PTHR10010:SF46">
    <property type="entry name" value="SODIUM-DEPENDENT PHOSPHATE TRANSPORT PROTEIN 2B"/>
    <property type="match status" value="1"/>
</dbReference>
<comment type="subcellular location">
    <subcellularLocation>
        <location evidence="1">Cell membrane</location>
        <topology evidence="1">Multi-pass membrane protein</topology>
    </subcellularLocation>
</comment>
<organism evidence="8 9">
    <name type="scientific">Skermanella aerolata</name>
    <dbReference type="NCBI Taxonomy" id="393310"/>
    <lineage>
        <taxon>Bacteria</taxon>
        <taxon>Pseudomonadati</taxon>
        <taxon>Pseudomonadota</taxon>
        <taxon>Alphaproteobacteria</taxon>
        <taxon>Rhodospirillales</taxon>
        <taxon>Azospirillaceae</taxon>
        <taxon>Skermanella</taxon>
    </lineage>
</organism>
<feature type="transmembrane region" description="Helical" evidence="6">
    <location>
        <begin position="249"/>
        <end position="270"/>
    </location>
</feature>
<feature type="transmembrane region" description="Helical" evidence="6">
    <location>
        <begin position="9"/>
        <end position="27"/>
    </location>
</feature>
<comment type="caution">
    <text evidence="8">The sequence shown here is derived from an EMBL/GenBank/DDBJ whole genome shotgun (WGS) entry which is preliminary data.</text>
</comment>
<evidence type="ECO:0000256" key="3">
    <source>
        <dbReference type="ARBA" id="ARBA00022692"/>
    </source>
</evidence>
<evidence type="ECO:0000256" key="1">
    <source>
        <dbReference type="ARBA" id="ARBA00004651"/>
    </source>
</evidence>
<evidence type="ECO:0000313" key="8">
    <source>
        <dbReference type="EMBL" id="GEO36538.1"/>
    </source>
</evidence>
<dbReference type="GO" id="GO:0005436">
    <property type="term" value="F:sodium:phosphate symporter activity"/>
    <property type="evidence" value="ECO:0007669"/>
    <property type="project" value="InterPro"/>
</dbReference>
<gene>
    <name evidence="8" type="ORF">SAE02_06860</name>
</gene>
<dbReference type="GO" id="GO:0044341">
    <property type="term" value="P:sodium-dependent phosphate transport"/>
    <property type="evidence" value="ECO:0007669"/>
    <property type="project" value="InterPro"/>
</dbReference>
<feature type="transmembrane region" description="Helical" evidence="6">
    <location>
        <begin position="136"/>
        <end position="158"/>
    </location>
</feature>
<accession>A0A512DJ91</accession>
<name>A0A512DJ91_9PROT</name>
<keyword evidence="9" id="KW-1185">Reference proteome</keyword>
<dbReference type="RefSeq" id="WP_244619404.1">
    <property type="nucleotide sequence ID" value="NZ_BJYZ01000002.1"/>
</dbReference>
<dbReference type="AlphaFoldDB" id="A0A512DJ91"/>
<dbReference type="InterPro" id="IPR026022">
    <property type="entry name" value="PhoU_dom"/>
</dbReference>
<dbReference type="NCBIfam" id="NF037997">
    <property type="entry name" value="Na_Pi_symport"/>
    <property type="match status" value="1"/>
</dbReference>
<evidence type="ECO:0000256" key="6">
    <source>
        <dbReference type="SAM" id="Phobius"/>
    </source>
</evidence>
<dbReference type="EMBL" id="BJYZ01000002">
    <property type="protein sequence ID" value="GEO36538.1"/>
    <property type="molecule type" value="Genomic_DNA"/>
</dbReference>
<dbReference type="SUPFAM" id="SSF109755">
    <property type="entry name" value="PhoU-like"/>
    <property type="match status" value="1"/>
</dbReference>
<keyword evidence="5 6" id="KW-0472">Membrane</keyword>
<evidence type="ECO:0000256" key="5">
    <source>
        <dbReference type="ARBA" id="ARBA00023136"/>
    </source>
</evidence>
<dbReference type="Pfam" id="PF01895">
    <property type="entry name" value="PhoU"/>
    <property type="match status" value="1"/>
</dbReference>
<evidence type="ECO:0000256" key="4">
    <source>
        <dbReference type="ARBA" id="ARBA00022989"/>
    </source>
</evidence>
<dbReference type="PANTHER" id="PTHR10010">
    <property type="entry name" value="SOLUTE CARRIER FAMILY 34 SODIUM PHOSPHATE , MEMBER 2-RELATED"/>
    <property type="match status" value="1"/>
</dbReference>
<proteinExistence type="predicted"/>
<keyword evidence="2" id="KW-1003">Cell membrane</keyword>
<keyword evidence="4 6" id="KW-1133">Transmembrane helix</keyword>
<keyword evidence="3 6" id="KW-0812">Transmembrane</keyword>